<dbReference type="Proteomes" id="UP000813824">
    <property type="component" value="Unassembled WGS sequence"/>
</dbReference>
<feature type="region of interest" description="Disordered" evidence="1">
    <location>
        <begin position="163"/>
        <end position="188"/>
    </location>
</feature>
<organism evidence="2 3">
    <name type="scientific">Cristinia sonorae</name>
    <dbReference type="NCBI Taxonomy" id="1940300"/>
    <lineage>
        <taxon>Eukaryota</taxon>
        <taxon>Fungi</taxon>
        <taxon>Dikarya</taxon>
        <taxon>Basidiomycota</taxon>
        <taxon>Agaricomycotina</taxon>
        <taxon>Agaricomycetes</taxon>
        <taxon>Agaricomycetidae</taxon>
        <taxon>Agaricales</taxon>
        <taxon>Pleurotineae</taxon>
        <taxon>Stephanosporaceae</taxon>
        <taxon>Cristinia</taxon>
    </lineage>
</organism>
<keyword evidence="3" id="KW-1185">Reference proteome</keyword>
<comment type="caution">
    <text evidence="2">The sequence shown here is derived from an EMBL/GenBank/DDBJ whole genome shotgun (WGS) entry which is preliminary data.</text>
</comment>
<dbReference type="EMBL" id="JAEVFJ010000030">
    <property type="protein sequence ID" value="KAH8093135.1"/>
    <property type="molecule type" value="Genomic_DNA"/>
</dbReference>
<sequence length="324" mass="35900">MAFKFSSFRLPDEHEPLRTDDIFTTTCIIRDELQKMEERCTSAQARGLSLKKKRDELAEVLRLFQLIEENERKETQELRVKLDNVQVRTSNDYQSTIFPEMDMSDATPALHLPSHHGSQLQDTIATAPTLTSVTNHSKGTISATWRSRLSAFMRDSKDDSYVSLPSVDDSDGTASVLKDDDTTPPTRTVKEGSRVLGVVTALKTNVTNSLDKGVKWTRNGSLKSKYSGGSALKKTMPHKFRRQSRKPFVPIVFSKTRLSVKRKNPPTTPKDLEIGLPFDVRKVSGTSTHLGEATMEPLKGAEAFHIGLSGIGLILPSPVSGSEA</sequence>
<accession>A0A8K0XMF7</accession>
<protein>
    <submittedName>
        <fullName evidence="2">Uncharacterized protein</fullName>
    </submittedName>
</protein>
<proteinExistence type="predicted"/>
<name>A0A8K0XMF7_9AGAR</name>
<dbReference type="OrthoDB" id="2745278at2759"/>
<gene>
    <name evidence="2" type="ORF">BXZ70DRAFT_909344</name>
</gene>
<evidence type="ECO:0000313" key="2">
    <source>
        <dbReference type="EMBL" id="KAH8093135.1"/>
    </source>
</evidence>
<evidence type="ECO:0000256" key="1">
    <source>
        <dbReference type="SAM" id="MobiDB-lite"/>
    </source>
</evidence>
<dbReference type="AlphaFoldDB" id="A0A8K0XMF7"/>
<reference evidence="2" key="1">
    <citation type="journal article" date="2021" name="New Phytol.">
        <title>Evolutionary innovations through gain and loss of genes in the ectomycorrhizal Boletales.</title>
        <authorList>
            <person name="Wu G."/>
            <person name="Miyauchi S."/>
            <person name="Morin E."/>
            <person name="Kuo A."/>
            <person name="Drula E."/>
            <person name="Varga T."/>
            <person name="Kohler A."/>
            <person name="Feng B."/>
            <person name="Cao Y."/>
            <person name="Lipzen A."/>
            <person name="Daum C."/>
            <person name="Hundley H."/>
            <person name="Pangilinan J."/>
            <person name="Johnson J."/>
            <person name="Barry K."/>
            <person name="LaButti K."/>
            <person name="Ng V."/>
            <person name="Ahrendt S."/>
            <person name="Min B."/>
            <person name="Choi I.G."/>
            <person name="Park H."/>
            <person name="Plett J.M."/>
            <person name="Magnuson J."/>
            <person name="Spatafora J.W."/>
            <person name="Nagy L.G."/>
            <person name="Henrissat B."/>
            <person name="Grigoriev I.V."/>
            <person name="Yang Z.L."/>
            <person name="Xu J."/>
            <person name="Martin F.M."/>
        </authorList>
    </citation>
    <scope>NUCLEOTIDE SEQUENCE</scope>
    <source>
        <strain evidence="2">KKN 215</strain>
    </source>
</reference>
<evidence type="ECO:0000313" key="3">
    <source>
        <dbReference type="Proteomes" id="UP000813824"/>
    </source>
</evidence>